<dbReference type="Proteomes" id="UP000050525">
    <property type="component" value="Unassembled WGS sequence"/>
</dbReference>
<dbReference type="STRING" id="8496.A0A151NRR9"/>
<dbReference type="Gene3D" id="3.40.850.10">
    <property type="entry name" value="Kinesin motor domain"/>
    <property type="match status" value="1"/>
</dbReference>
<evidence type="ECO:0000256" key="1">
    <source>
        <dbReference type="ARBA" id="ARBA00022741"/>
    </source>
</evidence>
<dbReference type="GO" id="GO:0008017">
    <property type="term" value="F:microtubule binding"/>
    <property type="evidence" value="ECO:0007669"/>
    <property type="project" value="InterPro"/>
</dbReference>
<dbReference type="InterPro" id="IPR027417">
    <property type="entry name" value="P-loop_NTPase"/>
</dbReference>
<gene>
    <name evidence="6" type="ORF">Y1Q_0004814</name>
</gene>
<dbReference type="EMBL" id="AKHW03002337">
    <property type="protein sequence ID" value="KYO39165.1"/>
    <property type="molecule type" value="Genomic_DNA"/>
</dbReference>
<sequence length="695" mass="77199">MSPNAAPGSVLQCQLPKLVPTGSKRSLQTSQAFLLGVAHPTRPGLKLVQQEACVRAAVGLRQAAGLEKHESLMIVNEDAKQLIFKNKADKGIQDGSFAFDSIFSLDAEQDKVFLELLRPLLVMVPLGYSVSLLLWEANHSRTQSQFHSTGWQCSMVQQVIDTIFQELETLGGSVRDLYTVSFVQFHGDGKAHDLLSPSNQALQVMEVSPLGLVVEEVTEIVVSSSKAASSFYSWGNEDGTALSSGCLQHLQMAQHPPVCGSLFTLTVERDLESCGHQRSAVRIFEFPGQAGPCAEPFSPLLQALAAGDLPAEAGFLPRILKQTLEGNSFTFLLLCLTLPDASTEEILSAFSLAEQVRGLAKKVSPTLWDPTKVALRQRAEIQELRAQLLFRNSHSTQDSMIGQLQRALRELQVLKNQSWEKKKAASEAKNKNHNPGAKGPIPLWLGQEDQLVNQVLTEELRSQVLLGKDNPRQADVQGFVSFSAEGDRAVGNSPKSFGQLSLRVEQVTEEQPSQGARSRAKAPTCAAGPADVVRSWSSQHRPALELQFSLAKARRQCLQQQHWSLIQQERLKLEGELAGKQELSPSEQEALSMQKEKAILALQLEALRQEQAEAEKDLEALYQQHRWEVEAQKQHILQVFRAYRNLFEERTDALDQRYQKLLRECLQDAIHLSAQNQQLRAHNQLHYTDRATQTD</sequence>
<evidence type="ECO:0000256" key="3">
    <source>
        <dbReference type="SAM" id="Coils"/>
    </source>
</evidence>
<protein>
    <recommendedName>
        <fullName evidence="5">Kinesin motor domain-containing protein</fullName>
    </recommendedName>
</protein>
<evidence type="ECO:0000313" key="7">
    <source>
        <dbReference type="Proteomes" id="UP000050525"/>
    </source>
</evidence>
<organism evidence="6 7">
    <name type="scientific">Alligator mississippiensis</name>
    <name type="common">American alligator</name>
    <dbReference type="NCBI Taxonomy" id="8496"/>
    <lineage>
        <taxon>Eukaryota</taxon>
        <taxon>Metazoa</taxon>
        <taxon>Chordata</taxon>
        <taxon>Craniata</taxon>
        <taxon>Vertebrata</taxon>
        <taxon>Euteleostomi</taxon>
        <taxon>Archelosauria</taxon>
        <taxon>Archosauria</taxon>
        <taxon>Crocodylia</taxon>
        <taxon>Alligatoridae</taxon>
        <taxon>Alligatorinae</taxon>
        <taxon>Alligator</taxon>
    </lineage>
</organism>
<name>A0A151NRR9_ALLMI</name>
<feature type="region of interest" description="Disordered" evidence="4">
    <location>
        <begin position="422"/>
        <end position="442"/>
    </location>
</feature>
<evidence type="ECO:0000256" key="4">
    <source>
        <dbReference type="SAM" id="MobiDB-lite"/>
    </source>
</evidence>
<keyword evidence="1" id="KW-0547">Nucleotide-binding</keyword>
<dbReference type="GO" id="GO:0005524">
    <property type="term" value="F:ATP binding"/>
    <property type="evidence" value="ECO:0007669"/>
    <property type="project" value="UniProtKB-KW"/>
</dbReference>
<dbReference type="GO" id="GO:0007018">
    <property type="term" value="P:microtubule-based movement"/>
    <property type="evidence" value="ECO:0007669"/>
    <property type="project" value="InterPro"/>
</dbReference>
<evidence type="ECO:0000313" key="6">
    <source>
        <dbReference type="EMBL" id="KYO39165.1"/>
    </source>
</evidence>
<comment type="caution">
    <text evidence="6">The sequence shown here is derived from an EMBL/GenBank/DDBJ whole genome shotgun (WGS) entry which is preliminary data.</text>
</comment>
<keyword evidence="3" id="KW-0175">Coiled coil</keyword>
<dbReference type="GO" id="GO:0003777">
    <property type="term" value="F:microtubule motor activity"/>
    <property type="evidence" value="ECO:0007669"/>
    <property type="project" value="InterPro"/>
</dbReference>
<keyword evidence="2" id="KW-0067">ATP-binding</keyword>
<accession>A0A151NRR9</accession>
<dbReference type="SMART" id="SM00129">
    <property type="entry name" value="KISc"/>
    <property type="match status" value="1"/>
</dbReference>
<evidence type="ECO:0000259" key="5">
    <source>
        <dbReference type="SMART" id="SM00129"/>
    </source>
</evidence>
<dbReference type="InterPro" id="IPR036961">
    <property type="entry name" value="Kinesin_motor_dom_sf"/>
</dbReference>
<dbReference type="InterPro" id="IPR001752">
    <property type="entry name" value="Kinesin_motor_dom"/>
</dbReference>
<dbReference type="AlphaFoldDB" id="A0A151NRR9"/>
<feature type="domain" description="Kinesin motor" evidence="5">
    <location>
        <begin position="51"/>
        <end position="365"/>
    </location>
</feature>
<reference evidence="6 7" key="1">
    <citation type="journal article" date="2012" name="Genome Biol.">
        <title>Sequencing three crocodilian genomes to illuminate the evolution of archosaurs and amniotes.</title>
        <authorList>
            <person name="St John J.A."/>
            <person name="Braun E.L."/>
            <person name="Isberg S.R."/>
            <person name="Miles L.G."/>
            <person name="Chong A.Y."/>
            <person name="Gongora J."/>
            <person name="Dalzell P."/>
            <person name="Moran C."/>
            <person name="Bed'hom B."/>
            <person name="Abzhanov A."/>
            <person name="Burgess S.C."/>
            <person name="Cooksey A.M."/>
            <person name="Castoe T.A."/>
            <person name="Crawford N.G."/>
            <person name="Densmore L.D."/>
            <person name="Drew J.C."/>
            <person name="Edwards S.V."/>
            <person name="Faircloth B.C."/>
            <person name="Fujita M.K."/>
            <person name="Greenwold M.J."/>
            <person name="Hoffmann F.G."/>
            <person name="Howard J.M."/>
            <person name="Iguchi T."/>
            <person name="Janes D.E."/>
            <person name="Khan S.Y."/>
            <person name="Kohno S."/>
            <person name="de Koning A.J."/>
            <person name="Lance S.L."/>
            <person name="McCarthy F.M."/>
            <person name="McCormack J.E."/>
            <person name="Merchant M.E."/>
            <person name="Peterson D.G."/>
            <person name="Pollock D.D."/>
            <person name="Pourmand N."/>
            <person name="Raney B.J."/>
            <person name="Roessler K.A."/>
            <person name="Sanford J.R."/>
            <person name="Sawyer R.H."/>
            <person name="Schmidt C.J."/>
            <person name="Triplett E.W."/>
            <person name="Tuberville T.D."/>
            <person name="Venegas-Anaya M."/>
            <person name="Howard J.T."/>
            <person name="Jarvis E.D."/>
            <person name="Guillette L.J.Jr."/>
            <person name="Glenn T.C."/>
            <person name="Green R.E."/>
            <person name="Ray D.A."/>
        </authorList>
    </citation>
    <scope>NUCLEOTIDE SEQUENCE [LARGE SCALE GENOMIC DNA]</scope>
    <source>
        <strain evidence="6">KSC_2009_1</strain>
    </source>
</reference>
<dbReference type="PANTHER" id="PTHR40710:SF1">
    <property type="entry name" value="RIKEN CDNA E230025N22 GENE"/>
    <property type="match status" value="1"/>
</dbReference>
<dbReference type="PANTHER" id="PTHR40710">
    <property type="entry name" value="RIKEN CDNA E230025N22 GENE"/>
    <property type="match status" value="1"/>
</dbReference>
<proteinExistence type="predicted"/>
<keyword evidence="7" id="KW-1185">Reference proteome</keyword>
<dbReference type="SUPFAM" id="SSF52540">
    <property type="entry name" value="P-loop containing nucleoside triphosphate hydrolases"/>
    <property type="match status" value="1"/>
</dbReference>
<evidence type="ECO:0000256" key="2">
    <source>
        <dbReference type="ARBA" id="ARBA00022840"/>
    </source>
</evidence>
<dbReference type="Pfam" id="PF00225">
    <property type="entry name" value="Kinesin"/>
    <property type="match status" value="1"/>
</dbReference>
<feature type="coiled-coil region" evidence="3">
    <location>
        <begin position="590"/>
        <end position="664"/>
    </location>
</feature>